<protein>
    <recommendedName>
        <fullName evidence="4">Type II secretion system protein GspC N-terminal domain-containing protein</fullName>
    </recommendedName>
</protein>
<evidence type="ECO:0000313" key="3">
    <source>
        <dbReference type="Proteomes" id="UP000268623"/>
    </source>
</evidence>
<feature type="transmembrane region" description="Helical" evidence="1">
    <location>
        <begin position="20"/>
        <end position="44"/>
    </location>
</feature>
<keyword evidence="1" id="KW-0472">Membrane</keyword>
<keyword evidence="1" id="KW-1133">Transmembrane helix</keyword>
<accession>A0A3M9XLR2</accession>
<reference evidence="2 3" key="1">
    <citation type="submission" date="2018-08" db="EMBL/GenBank/DDBJ databases">
        <title>Genome sequence of Methylocystis hirsuta CSC1, a methanotroph able to accumulate PHAs.</title>
        <authorList>
            <person name="Bordel S."/>
            <person name="Rodriguez E."/>
            <person name="Gancedo J."/>
            <person name="Munoz R."/>
        </authorList>
    </citation>
    <scope>NUCLEOTIDE SEQUENCE [LARGE SCALE GENOMIC DNA]</scope>
    <source>
        <strain evidence="2 3">CSC1</strain>
    </source>
</reference>
<name>A0A3M9XLR2_9HYPH</name>
<dbReference type="OrthoDB" id="8455011at2"/>
<dbReference type="EMBL" id="QWDD01000001">
    <property type="protein sequence ID" value="RNJ48622.1"/>
    <property type="molecule type" value="Genomic_DNA"/>
</dbReference>
<dbReference type="AlphaFoldDB" id="A0A3M9XLR2"/>
<organism evidence="2 3">
    <name type="scientific">Methylocystis hirsuta</name>
    <dbReference type="NCBI Taxonomy" id="369798"/>
    <lineage>
        <taxon>Bacteria</taxon>
        <taxon>Pseudomonadati</taxon>
        <taxon>Pseudomonadota</taxon>
        <taxon>Alphaproteobacteria</taxon>
        <taxon>Hyphomicrobiales</taxon>
        <taxon>Methylocystaceae</taxon>
        <taxon>Methylocystis</taxon>
    </lineage>
</organism>
<proteinExistence type="predicted"/>
<dbReference type="RefSeq" id="WP_123174620.1">
    <property type="nucleotide sequence ID" value="NZ_QWDD01000001.1"/>
</dbReference>
<evidence type="ECO:0000256" key="1">
    <source>
        <dbReference type="SAM" id="Phobius"/>
    </source>
</evidence>
<gene>
    <name evidence="2" type="ORF">D1O30_02235</name>
</gene>
<sequence length="184" mass="19371">MLQHALARFSAVKQMQLSPLSAIALVFLSAIFSGTVIFALYAIVGPLNPDSGAGVPDWTPPALTAVELSAPKLASADVESLSRPIFSKNRKPQRKTDSASAWSASLSNAPTDLIVTAIVRHKKAAQAFLFSAGSPQGAWRKVGDAVDAWTVASITSAEVILQSGVQSAKVKLYKPPLAPHETQP</sequence>
<keyword evidence="1" id="KW-0812">Transmembrane</keyword>
<keyword evidence="3" id="KW-1185">Reference proteome</keyword>
<comment type="caution">
    <text evidence="2">The sequence shown here is derived from an EMBL/GenBank/DDBJ whole genome shotgun (WGS) entry which is preliminary data.</text>
</comment>
<dbReference type="Proteomes" id="UP000268623">
    <property type="component" value="Unassembled WGS sequence"/>
</dbReference>
<evidence type="ECO:0008006" key="4">
    <source>
        <dbReference type="Google" id="ProtNLM"/>
    </source>
</evidence>
<evidence type="ECO:0000313" key="2">
    <source>
        <dbReference type="EMBL" id="RNJ48622.1"/>
    </source>
</evidence>